<feature type="transmembrane region" description="Helical" evidence="4">
    <location>
        <begin position="342"/>
        <end position="361"/>
    </location>
</feature>
<dbReference type="SUPFAM" id="SSF103473">
    <property type="entry name" value="MFS general substrate transporter"/>
    <property type="match status" value="1"/>
</dbReference>
<keyword evidence="6" id="KW-1185">Reference proteome</keyword>
<evidence type="ECO:0000313" key="6">
    <source>
        <dbReference type="Proteomes" id="UP001589628"/>
    </source>
</evidence>
<feature type="transmembrane region" description="Helical" evidence="4">
    <location>
        <begin position="169"/>
        <end position="187"/>
    </location>
</feature>
<feature type="transmembrane region" description="Helical" evidence="4">
    <location>
        <begin position="48"/>
        <end position="68"/>
    </location>
</feature>
<dbReference type="Gene3D" id="1.20.1250.20">
    <property type="entry name" value="MFS general substrate transporter like domains"/>
    <property type="match status" value="2"/>
</dbReference>
<feature type="transmembrane region" description="Helical" evidence="4">
    <location>
        <begin position="280"/>
        <end position="298"/>
    </location>
</feature>
<organism evidence="5 6">
    <name type="scientific">Balneatrix alpica</name>
    <dbReference type="NCBI Taxonomy" id="75684"/>
    <lineage>
        <taxon>Bacteria</taxon>
        <taxon>Pseudomonadati</taxon>
        <taxon>Pseudomonadota</taxon>
        <taxon>Gammaproteobacteria</taxon>
        <taxon>Oceanospirillales</taxon>
        <taxon>Balneatrichaceae</taxon>
        <taxon>Balneatrix</taxon>
    </lineage>
</organism>
<proteinExistence type="predicted"/>
<evidence type="ECO:0000313" key="5">
    <source>
        <dbReference type="EMBL" id="MFB9884821.1"/>
    </source>
</evidence>
<evidence type="ECO:0000256" key="2">
    <source>
        <dbReference type="ARBA" id="ARBA00022989"/>
    </source>
</evidence>
<feature type="transmembrane region" description="Helical" evidence="4">
    <location>
        <begin position="104"/>
        <end position="127"/>
    </location>
</feature>
<feature type="transmembrane region" description="Helical" evidence="4">
    <location>
        <begin position="80"/>
        <end position="98"/>
    </location>
</feature>
<dbReference type="InterPro" id="IPR036259">
    <property type="entry name" value="MFS_trans_sf"/>
</dbReference>
<dbReference type="Pfam" id="PF07690">
    <property type="entry name" value="MFS_1"/>
    <property type="match status" value="1"/>
</dbReference>
<dbReference type="RefSeq" id="WP_027313532.1">
    <property type="nucleotide sequence ID" value="NZ_JBHLZN010000001.1"/>
</dbReference>
<keyword evidence="1 4" id="KW-0812">Transmembrane</keyword>
<dbReference type="InterPro" id="IPR011701">
    <property type="entry name" value="MFS"/>
</dbReference>
<evidence type="ECO:0000256" key="3">
    <source>
        <dbReference type="ARBA" id="ARBA00023136"/>
    </source>
</evidence>
<feature type="transmembrane region" description="Helical" evidence="4">
    <location>
        <begin position="12"/>
        <end position="36"/>
    </location>
</feature>
<evidence type="ECO:0000256" key="1">
    <source>
        <dbReference type="ARBA" id="ARBA00022692"/>
    </source>
</evidence>
<keyword evidence="3 4" id="KW-0472">Membrane</keyword>
<reference evidence="5 6" key="1">
    <citation type="submission" date="2024-09" db="EMBL/GenBank/DDBJ databases">
        <authorList>
            <person name="Sun Q."/>
            <person name="Mori K."/>
        </authorList>
    </citation>
    <scope>NUCLEOTIDE SEQUENCE [LARGE SCALE GENOMIC DNA]</scope>
    <source>
        <strain evidence="5 6">ATCC 51285</strain>
    </source>
</reference>
<evidence type="ECO:0000256" key="4">
    <source>
        <dbReference type="SAM" id="Phobius"/>
    </source>
</evidence>
<dbReference type="EMBL" id="JBHLZN010000001">
    <property type="protein sequence ID" value="MFB9884821.1"/>
    <property type="molecule type" value="Genomic_DNA"/>
</dbReference>
<comment type="caution">
    <text evidence="5">The sequence shown here is derived from an EMBL/GenBank/DDBJ whole genome shotgun (WGS) entry which is preliminary data.</text>
</comment>
<accession>A0ABV5Z9E0</accession>
<feature type="transmembrane region" description="Helical" evidence="4">
    <location>
        <begin position="367"/>
        <end position="389"/>
    </location>
</feature>
<feature type="transmembrane region" description="Helical" evidence="4">
    <location>
        <begin position="247"/>
        <end position="268"/>
    </location>
</feature>
<keyword evidence="2 4" id="KW-1133">Transmembrane helix</keyword>
<protein>
    <submittedName>
        <fullName evidence="5">MFS transporter</fullName>
    </submittedName>
</protein>
<feature type="transmembrane region" description="Helical" evidence="4">
    <location>
        <begin position="215"/>
        <end position="235"/>
    </location>
</feature>
<dbReference type="Proteomes" id="UP001589628">
    <property type="component" value="Unassembled WGS sequence"/>
</dbReference>
<feature type="transmembrane region" description="Helical" evidence="4">
    <location>
        <begin position="139"/>
        <end position="163"/>
    </location>
</feature>
<gene>
    <name evidence="5" type="ORF">ACFFLH_00120</name>
</gene>
<sequence length="401" mass="43081">MSYRDLLQQQPQLLAVGLLAVLSSQLGQSFFFGLFLQPIQQQVQLDSAGFGSFYSAITLCSAFLVMRLGGALDWMSPGRFLWLTLLGLSLGVGLLTLAPWAGLAMLGVALLRFCGQGLLTHWASTLVGRQAGTYRGRALALIGLGFPLAEALLPPLVVMALALISWQQFWWLAWALIAAAWLLVWPCQTLRRPAASVRGSQAAVRLPSPWRDSRFLCLVPLFCLLPACLTGIFIYQGRFNADLGSSSTSYALAMLLLGLVKIPGALFGGAAVDRLGAARVALVFVLPFALGLLLGWQLQGGLGVALILLGGGICMGMQEAMAVSLLVQLWGAEALGYYRARYGALVVFASGLSPALFGSLLDWGWQFQQLLQMMLVVTVIAWLIAALPLSQLMHQSAQQQG</sequence>
<name>A0ABV5Z9E0_9GAMM</name>
<feature type="transmembrane region" description="Helical" evidence="4">
    <location>
        <begin position="304"/>
        <end position="330"/>
    </location>
</feature>